<protein>
    <submittedName>
        <fullName evidence="2">Glycosyltransferase involved in cell wall biosynthesis</fullName>
    </submittedName>
</protein>
<name>A0A4V6NFJ6_9RHOB</name>
<dbReference type="GO" id="GO:0016757">
    <property type="term" value="F:glycosyltransferase activity"/>
    <property type="evidence" value="ECO:0007669"/>
    <property type="project" value="InterPro"/>
</dbReference>
<feature type="domain" description="Glycosyl transferase family 1" evidence="1">
    <location>
        <begin position="290"/>
        <end position="413"/>
    </location>
</feature>
<reference evidence="2 3" key="1">
    <citation type="submission" date="2019-03" db="EMBL/GenBank/DDBJ databases">
        <title>Genomic Encyclopedia of Archaeal and Bacterial Type Strains, Phase II (KMG-II): from individual species to whole genera.</title>
        <authorList>
            <person name="Goeker M."/>
        </authorList>
    </citation>
    <scope>NUCLEOTIDE SEQUENCE [LARGE SCALE GENOMIC DNA]</scope>
    <source>
        <strain evidence="2 3">DSM 26433</strain>
    </source>
</reference>
<evidence type="ECO:0000259" key="1">
    <source>
        <dbReference type="Pfam" id="PF00534"/>
    </source>
</evidence>
<proteinExistence type="predicted"/>
<dbReference type="AlphaFoldDB" id="A0A4V6NFJ6"/>
<accession>A0A4V6NFJ6</accession>
<keyword evidence="3" id="KW-1185">Reference proteome</keyword>
<dbReference type="Gene3D" id="3.40.50.2000">
    <property type="entry name" value="Glycogen Phosphorylase B"/>
    <property type="match status" value="1"/>
</dbReference>
<comment type="caution">
    <text evidence="2">The sequence shown here is derived from an EMBL/GenBank/DDBJ whole genome shotgun (WGS) entry which is preliminary data.</text>
</comment>
<evidence type="ECO:0000313" key="3">
    <source>
        <dbReference type="Proteomes" id="UP000295673"/>
    </source>
</evidence>
<dbReference type="Pfam" id="PF00534">
    <property type="entry name" value="Glycos_transf_1"/>
    <property type="match status" value="1"/>
</dbReference>
<gene>
    <name evidence="2" type="ORF">BXY66_3546</name>
</gene>
<dbReference type="Proteomes" id="UP000295673">
    <property type="component" value="Unassembled WGS sequence"/>
</dbReference>
<dbReference type="OrthoDB" id="9801573at2"/>
<dbReference type="InterPro" id="IPR001296">
    <property type="entry name" value="Glyco_trans_1"/>
</dbReference>
<dbReference type="EMBL" id="SMGR01000004">
    <property type="protein sequence ID" value="TCK99842.1"/>
    <property type="molecule type" value="Genomic_DNA"/>
</dbReference>
<keyword evidence="2" id="KW-0808">Transferase</keyword>
<dbReference type="SUPFAM" id="SSF53756">
    <property type="entry name" value="UDP-Glycosyltransferase/glycogen phosphorylase"/>
    <property type="match status" value="1"/>
</dbReference>
<sequence length="438" mass="49129">MVLFDLFGRDKIARFSRALREEGFFGAIRRTRKYIANRFSGRGITGLVQSGSPNPRAPSEYLAPIWLELAEKDAFHVTKSPAILRKRRKVAMIGDLNLPQCRKYRVEQLDEIWRLADVDYSYSHYEDVPRSTTILQDATHVMFYRLSTTPITSMLSYEARRLRLPILYDLDDPLFSVSAYGTYENMKALPDWQKTHFMNEAPKYLDVMNASDLLSVSTPGMKSHAALYSSRPTFVRRNFADAAALSTGARVISTKTPQNGFRVAFASGSQGHEIDFNIIVNDMIRFLAGNSDRQLVILGYFDKSLLPADLRDQVETHSFSDYATYLRTLSSADCAVMPLADDLFNRCKSAVRVLDAACVGVPSIVGQVSDMSTVVEHGRTGLVLEPAANWGDALETLATDRKLTKEMGKAARSQLEANWSARLDAPVIDPEILRWVTS</sequence>
<evidence type="ECO:0000313" key="2">
    <source>
        <dbReference type="EMBL" id="TCK99842.1"/>
    </source>
</evidence>
<organism evidence="2 3">
    <name type="scientific">Shimia isoporae</name>
    <dbReference type="NCBI Taxonomy" id="647720"/>
    <lineage>
        <taxon>Bacteria</taxon>
        <taxon>Pseudomonadati</taxon>
        <taxon>Pseudomonadota</taxon>
        <taxon>Alphaproteobacteria</taxon>
        <taxon>Rhodobacterales</taxon>
        <taxon>Roseobacteraceae</taxon>
    </lineage>
</organism>